<accession>A0A7C9TKV8</accession>
<dbReference type="InterPro" id="IPR021074">
    <property type="entry name" value="Formate_DH_dsu"/>
</dbReference>
<gene>
    <name evidence="1" type="ORF">G3A44_18050</name>
</gene>
<proteinExistence type="predicted"/>
<dbReference type="Pfam" id="PF11390">
    <property type="entry name" value="FdsD"/>
    <property type="match status" value="1"/>
</dbReference>
<keyword evidence="2" id="KW-1185">Reference proteome</keyword>
<evidence type="ECO:0000313" key="2">
    <source>
        <dbReference type="Proteomes" id="UP000484255"/>
    </source>
</evidence>
<evidence type="ECO:0000313" key="1">
    <source>
        <dbReference type="EMBL" id="NDY93099.1"/>
    </source>
</evidence>
<dbReference type="AlphaFoldDB" id="A0A7C9TKV8"/>
<dbReference type="Proteomes" id="UP000484255">
    <property type="component" value="Unassembled WGS sequence"/>
</dbReference>
<dbReference type="RefSeq" id="WP_163459148.1">
    <property type="nucleotide sequence ID" value="NZ_JAAGOH010000027.1"/>
</dbReference>
<protein>
    <submittedName>
        <fullName evidence="1">Formate dehydrogenase subunit delta</fullName>
    </submittedName>
</protein>
<organism evidence="1 2">
    <name type="scientific">Ideonella livida</name>
    <dbReference type="NCBI Taxonomy" id="2707176"/>
    <lineage>
        <taxon>Bacteria</taxon>
        <taxon>Pseudomonadati</taxon>
        <taxon>Pseudomonadota</taxon>
        <taxon>Betaproteobacteria</taxon>
        <taxon>Burkholderiales</taxon>
        <taxon>Sphaerotilaceae</taxon>
        <taxon>Ideonella</taxon>
    </lineage>
</organism>
<sequence length="69" mass="7602">MDTDNLVQMANRIAQFFEAMPDRAEARSGVAQHIERFWAPRMRQALAAHLAAGGQGLHPLVLEALAHPV</sequence>
<dbReference type="EMBL" id="JAAGOH010000027">
    <property type="protein sequence ID" value="NDY93099.1"/>
    <property type="molecule type" value="Genomic_DNA"/>
</dbReference>
<name>A0A7C9TKV8_9BURK</name>
<reference evidence="1 2" key="1">
    <citation type="submission" date="2020-02" db="EMBL/GenBank/DDBJ databases">
        <title>Ideonella bacterium strain TBM-1.</title>
        <authorList>
            <person name="Chen W.-M."/>
        </authorList>
    </citation>
    <scope>NUCLEOTIDE SEQUENCE [LARGE SCALE GENOMIC DNA]</scope>
    <source>
        <strain evidence="1 2">TBM-1</strain>
    </source>
</reference>
<comment type="caution">
    <text evidence="1">The sequence shown here is derived from an EMBL/GenBank/DDBJ whole genome shotgun (WGS) entry which is preliminary data.</text>
</comment>